<protein>
    <recommendedName>
        <fullName evidence="4">PH domain-containing protein</fullName>
    </recommendedName>
</protein>
<keyword evidence="1" id="KW-1133">Transmembrane helix</keyword>
<evidence type="ECO:0000313" key="3">
    <source>
        <dbReference type="Proteomes" id="UP000730482"/>
    </source>
</evidence>
<evidence type="ECO:0000313" key="2">
    <source>
        <dbReference type="EMBL" id="MBS2552517.1"/>
    </source>
</evidence>
<feature type="transmembrane region" description="Helical" evidence="1">
    <location>
        <begin position="177"/>
        <end position="197"/>
    </location>
</feature>
<dbReference type="EMBL" id="JAAFYZ010000193">
    <property type="protein sequence ID" value="MBS2552517.1"/>
    <property type="molecule type" value="Genomic_DNA"/>
</dbReference>
<name>A0ABS5L2F4_9ACTN</name>
<dbReference type="Proteomes" id="UP000730482">
    <property type="component" value="Unassembled WGS sequence"/>
</dbReference>
<keyword evidence="1" id="KW-0812">Transmembrane</keyword>
<keyword evidence="3" id="KW-1185">Reference proteome</keyword>
<gene>
    <name evidence="2" type="ORF">KGQ19_37250</name>
</gene>
<accession>A0ABS5L2F4</accession>
<proteinExistence type="predicted"/>
<feature type="transmembrane region" description="Helical" evidence="1">
    <location>
        <begin position="27"/>
        <end position="50"/>
    </location>
</feature>
<comment type="caution">
    <text evidence="2">The sequence shown here is derived from an EMBL/GenBank/DDBJ whole genome shotgun (WGS) entry which is preliminary data.</text>
</comment>
<keyword evidence="1" id="KW-0472">Membrane</keyword>
<reference evidence="2 3" key="1">
    <citation type="submission" date="2020-02" db="EMBL/GenBank/DDBJ databases">
        <title>Acidophilic actinobacteria isolated from forest soil.</title>
        <authorList>
            <person name="Golinska P."/>
        </authorList>
    </citation>
    <scope>NUCLEOTIDE SEQUENCE [LARGE SCALE GENOMIC DNA]</scope>
    <source>
        <strain evidence="2 3">NL8</strain>
    </source>
</reference>
<feature type="transmembrane region" description="Helical" evidence="1">
    <location>
        <begin position="56"/>
        <end position="75"/>
    </location>
</feature>
<evidence type="ECO:0008006" key="4">
    <source>
        <dbReference type="Google" id="ProtNLM"/>
    </source>
</evidence>
<sequence>MLGRTVTRASFAENSSKEVTVRNKTKAIGAIGLGSVAAGALLIGAFVAVAKGNTSAVFVVPAIGGFLFYVCWLVGWRATIRLRPEGIVIENCIVRLMVPWRLGRQFVVSSGIKLRLLDGRMISTWAFQGSLGAQLNGYSAFKPIRDRLQEESDKIVFSVPVSASTAEYRWRLQLPDLWIPFTLIGVSEAVVTLAYLLS</sequence>
<evidence type="ECO:0000256" key="1">
    <source>
        <dbReference type="SAM" id="Phobius"/>
    </source>
</evidence>
<organism evidence="2 3">
    <name type="scientific">Catenulispora pinistramenti</name>
    <dbReference type="NCBI Taxonomy" id="2705254"/>
    <lineage>
        <taxon>Bacteria</taxon>
        <taxon>Bacillati</taxon>
        <taxon>Actinomycetota</taxon>
        <taxon>Actinomycetes</taxon>
        <taxon>Catenulisporales</taxon>
        <taxon>Catenulisporaceae</taxon>
        <taxon>Catenulispora</taxon>
    </lineage>
</organism>
<dbReference type="RefSeq" id="WP_212018175.1">
    <property type="nucleotide sequence ID" value="NZ_JAAFYZ010000193.1"/>
</dbReference>